<protein>
    <submittedName>
        <fullName evidence="1">Uncharacterized protein</fullName>
    </submittedName>
</protein>
<proteinExistence type="predicted"/>
<evidence type="ECO:0000313" key="2">
    <source>
        <dbReference type="Proteomes" id="UP000663853"/>
    </source>
</evidence>
<reference evidence="1" key="1">
    <citation type="submission" date="2021-01" db="EMBL/GenBank/DDBJ databases">
        <authorList>
            <person name="Kaushik A."/>
        </authorList>
    </citation>
    <scope>NUCLEOTIDE SEQUENCE</scope>
    <source>
        <strain evidence="1">AG6-10EEA</strain>
    </source>
</reference>
<comment type="caution">
    <text evidence="1">The sequence shown here is derived from an EMBL/GenBank/DDBJ whole genome shotgun (WGS) entry which is preliminary data.</text>
</comment>
<sequence>MLANQLQPHPLWGRPLDQYARSYTLSASKKASHGSAPRILASTASLQIGELSQKIGLFDSTNITQQVNTATLESILKMAEDVETYQYFLSQRLIGGCIALMQKIKVSGKSSPFSYEYGFLCFRIILFSLGTYLVYRSDNYRLMQQNMVKSPAIEFPLVFSSHVAQVVQQEFQAAAQSLECDSILGWGSSDDHPLASREQVKALVEMLWDDRSDLLKVLTLTYTPGISGLSFLLWRYIYLDAFRDGSQTGKPDVPLIKRITELHFRSMLVATSDQGGPMLGIADDLYELLGITPGEGDKIFPKSQDSQTIFEAYIARLAPSDTRIYAPPNIMFITILLELVVANMGPGLEGLLPSVFEVTTQRFWQASVRQEESKTMLVGSTGMMLEHFKSLLQPASRSSVLSPSVQKDILESFTRNDLLDLVGATLFRLDPDADETSPGYDMNYNLLKTIQTTFDKIGASHTPAVLEETFRDYAPDWLKVQHQFVIRGVCMDLHRDRNEAAKRRKSHYERCHGVWDSIARVLRQKENIEQIEKVAPMLVPNAMQCHIAAFDVKPVIGILEANMIRTATHVSNSLKYLTPPMLKLPSPTY</sequence>
<dbReference type="AlphaFoldDB" id="A0A8H3CWD2"/>
<accession>A0A8H3CWD2</accession>
<gene>
    <name evidence="1" type="ORF">RDB_LOCUS111669</name>
</gene>
<dbReference type="EMBL" id="CAJMXA010003523">
    <property type="protein sequence ID" value="CAE6500249.1"/>
    <property type="molecule type" value="Genomic_DNA"/>
</dbReference>
<evidence type="ECO:0000313" key="1">
    <source>
        <dbReference type="EMBL" id="CAE6500249.1"/>
    </source>
</evidence>
<organism evidence="1 2">
    <name type="scientific">Rhizoctonia solani</name>
    <dbReference type="NCBI Taxonomy" id="456999"/>
    <lineage>
        <taxon>Eukaryota</taxon>
        <taxon>Fungi</taxon>
        <taxon>Dikarya</taxon>
        <taxon>Basidiomycota</taxon>
        <taxon>Agaricomycotina</taxon>
        <taxon>Agaricomycetes</taxon>
        <taxon>Cantharellales</taxon>
        <taxon>Ceratobasidiaceae</taxon>
        <taxon>Rhizoctonia</taxon>
    </lineage>
</organism>
<name>A0A8H3CWD2_9AGAM</name>
<dbReference type="Proteomes" id="UP000663853">
    <property type="component" value="Unassembled WGS sequence"/>
</dbReference>